<keyword evidence="3 11" id="KW-0812">Transmembrane</keyword>
<dbReference type="EnsemblBacteria" id="ABL77755">
    <property type="protein sequence ID" value="ABL77755"/>
    <property type="gene ID" value="Tpen_0346"/>
</dbReference>
<dbReference type="PANTHER" id="PTHR43221">
    <property type="entry name" value="PROTEASE HTPX"/>
    <property type="match status" value="1"/>
</dbReference>
<reference evidence="14" key="1">
    <citation type="journal article" date="2008" name="J. Bacteriol.">
        <title>Genome sequence of Thermofilum pendens reveals an exceptional loss of biosynthetic pathways without genome reduction.</title>
        <authorList>
            <person name="Anderson I."/>
            <person name="Rodriguez J."/>
            <person name="Susanti D."/>
            <person name="Porat I."/>
            <person name="Reich C."/>
            <person name="Ulrich L.E."/>
            <person name="Elkins J.G."/>
            <person name="Mavromatis K."/>
            <person name="Lykidis A."/>
            <person name="Kim E."/>
            <person name="Thompson L.S."/>
            <person name="Nolan M."/>
            <person name="Land M."/>
            <person name="Copeland A."/>
            <person name="Lapidus A."/>
            <person name="Lucas S."/>
            <person name="Detter C."/>
            <person name="Zhulin I.B."/>
            <person name="Olsen G.J."/>
            <person name="Whitman W."/>
            <person name="Mukhopadhyay B."/>
            <person name="Bristow J."/>
            <person name="Kyrpides N."/>
        </authorList>
    </citation>
    <scope>NUCLEOTIDE SEQUENCE [LARGE SCALE GENOMIC DNA]</scope>
    <source>
        <strain evidence="14">DSM 2475 / Hrk 5</strain>
    </source>
</reference>
<dbReference type="InterPro" id="IPR050083">
    <property type="entry name" value="HtpX_protease"/>
</dbReference>
<keyword evidence="9 11" id="KW-0472">Membrane</keyword>
<dbReference type="Pfam" id="PF01435">
    <property type="entry name" value="Peptidase_M48"/>
    <property type="match status" value="1"/>
</dbReference>
<keyword evidence="14" id="KW-1185">Reference proteome</keyword>
<evidence type="ECO:0000256" key="3">
    <source>
        <dbReference type="ARBA" id="ARBA00022692"/>
    </source>
</evidence>
<dbReference type="Gene3D" id="3.30.2010.10">
    <property type="entry name" value="Metalloproteases ('zincins'), catalytic domain"/>
    <property type="match status" value="1"/>
</dbReference>
<feature type="domain" description="Peptidase M48" evidence="12">
    <location>
        <begin position="257"/>
        <end position="374"/>
    </location>
</feature>
<dbReference type="GeneID" id="4601456"/>
<keyword evidence="7 11" id="KW-1133">Transmembrane helix</keyword>
<sequence>MTADKKREVFLPPACLETPGLLRSLVEGFFEKNGFSKEPISGSVVVFRSSTKDVVVTCKFYSYKVELLSSHKEMEKISRKVYGYLFSNCVAEPEVAFIVPLDRSGNPVSIYFESWENVHPAPSIDTVAAVFPLLSFFSVYLIGVRLLEALLLSPLLSILALLLVRLWLRIRAVRVDEGSVVVVKAKIRQVGTTSENVYFAKLDLISSLRRKEGLSKERVANVLHYWGILTRDVELKTYDFRSIFEKLKLRKPPSIFLLDDKRRTALSLGLPPAIALTPALLVDLSEEELASVLVHEAAHIRHRDALRALLLITSGLALGALIYLFSYSIELLALYAVASYILTSMLLKSLEIRADLEAAEAFPEAYRKVLVKLEYPRLVKPTSMLGIVASILNVFSYPPPTVRLKIIEEGCSGKGAVAVAKCLLRCYLCGGGVEGKSR</sequence>
<protein>
    <submittedName>
        <fullName evidence="13">Peptidase M48, Ste24p</fullName>
    </submittedName>
</protein>
<name>A1RX25_THEPD</name>
<evidence type="ECO:0000256" key="7">
    <source>
        <dbReference type="ARBA" id="ARBA00022989"/>
    </source>
</evidence>
<organism evidence="13 14">
    <name type="scientific">Thermofilum pendens (strain DSM 2475 / Hrk 5)</name>
    <dbReference type="NCBI Taxonomy" id="368408"/>
    <lineage>
        <taxon>Archaea</taxon>
        <taxon>Thermoproteota</taxon>
        <taxon>Thermoprotei</taxon>
        <taxon>Thermofilales</taxon>
        <taxon>Thermofilaceae</taxon>
        <taxon>Thermofilum</taxon>
    </lineage>
</organism>
<comment type="cofactor">
    <cofactor evidence="10">
        <name>Zn(2+)</name>
        <dbReference type="ChEBI" id="CHEBI:29105"/>
    </cofactor>
    <text evidence="10">Binds 1 zinc ion per subunit.</text>
</comment>
<feature type="transmembrane region" description="Helical" evidence="11">
    <location>
        <begin position="305"/>
        <end position="325"/>
    </location>
</feature>
<evidence type="ECO:0000256" key="2">
    <source>
        <dbReference type="ARBA" id="ARBA00022670"/>
    </source>
</evidence>
<dbReference type="EMBL" id="CP000505">
    <property type="protein sequence ID" value="ABL77755.1"/>
    <property type="molecule type" value="Genomic_DNA"/>
</dbReference>
<dbReference type="STRING" id="368408.Tpen_0346"/>
<evidence type="ECO:0000256" key="10">
    <source>
        <dbReference type="RuleBase" id="RU003983"/>
    </source>
</evidence>
<evidence type="ECO:0000259" key="12">
    <source>
        <dbReference type="Pfam" id="PF01435"/>
    </source>
</evidence>
<evidence type="ECO:0000256" key="9">
    <source>
        <dbReference type="ARBA" id="ARBA00023136"/>
    </source>
</evidence>
<evidence type="ECO:0000256" key="11">
    <source>
        <dbReference type="SAM" id="Phobius"/>
    </source>
</evidence>
<evidence type="ECO:0000256" key="1">
    <source>
        <dbReference type="ARBA" id="ARBA00022475"/>
    </source>
</evidence>
<comment type="similarity">
    <text evidence="10">Belongs to the peptidase M48 family.</text>
</comment>
<feature type="transmembrane region" description="Helical" evidence="11">
    <location>
        <begin position="149"/>
        <end position="168"/>
    </location>
</feature>
<evidence type="ECO:0000256" key="4">
    <source>
        <dbReference type="ARBA" id="ARBA00022723"/>
    </source>
</evidence>
<dbReference type="AlphaFoldDB" id="A1RX25"/>
<dbReference type="RefSeq" id="WP_011752020.1">
    <property type="nucleotide sequence ID" value="NC_008698.1"/>
</dbReference>
<evidence type="ECO:0000256" key="6">
    <source>
        <dbReference type="ARBA" id="ARBA00022833"/>
    </source>
</evidence>
<evidence type="ECO:0000256" key="5">
    <source>
        <dbReference type="ARBA" id="ARBA00022801"/>
    </source>
</evidence>
<keyword evidence="2 10" id="KW-0645">Protease</keyword>
<dbReference type="eggNOG" id="arCOG01333">
    <property type="taxonomic scope" value="Archaea"/>
</dbReference>
<evidence type="ECO:0000256" key="8">
    <source>
        <dbReference type="ARBA" id="ARBA00023049"/>
    </source>
</evidence>
<dbReference type="OrthoDB" id="28389at2157"/>
<keyword evidence="1" id="KW-1003">Cell membrane</keyword>
<keyword evidence="6 10" id="KW-0862">Zinc</keyword>
<keyword evidence="8 10" id="KW-0482">Metalloprotease</keyword>
<dbReference type="CDD" id="cd07329">
    <property type="entry name" value="M56_like"/>
    <property type="match status" value="1"/>
</dbReference>
<dbReference type="GO" id="GO:0046872">
    <property type="term" value="F:metal ion binding"/>
    <property type="evidence" value="ECO:0007669"/>
    <property type="project" value="UniProtKB-KW"/>
</dbReference>
<dbReference type="GO" id="GO:0006508">
    <property type="term" value="P:proteolysis"/>
    <property type="evidence" value="ECO:0007669"/>
    <property type="project" value="UniProtKB-KW"/>
</dbReference>
<accession>A1RX25</accession>
<keyword evidence="5 10" id="KW-0378">Hydrolase</keyword>
<dbReference type="InterPro" id="IPR001915">
    <property type="entry name" value="Peptidase_M48"/>
</dbReference>
<feature type="transmembrane region" description="Helical" evidence="11">
    <location>
        <begin position="124"/>
        <end position="143"/>
    </location>
</feature>
<evidence type="ECO:0000313" key="13">
    <source>
        <dbReference type="EMBL" id="ABL77755.1"/>
    </source>
</evidence>
<dbReference type="GO" id="GO:0004222">
    <property type="term" value="F:metalloendopeptidase activity"/>
    <property type="evidence" value="ECO:0007669"/>
    <property type="project" value="InterPro"/>
</dbReference>
<gene>
    <name evidence="13" type="ordered locus">Tpen_0346</name>
</gene>
<keyword evidence="4" id="KW-0479">Metal-binding</keyword>
<dbReference type="PANTHER" id="PTHR43221:SF2">
    <property type="entry name" value="PROTEASE HTPX HOMOLOG"/>
    <property type="match status" value="1"/>
</dbReference>
<dbReference type="Proteomes" id="UP000000641">
    <property type="component" value="Chromosome"/>
</dbReference>
<proteinExistence type="inferred from homology"/>
<dbReference type="HOGENOM" id="CLU_625032_0_0_2"/>
<dbReference type="KEGG" id="tpe:Tpen_0346"/>
<evidence type="ECO:0000313" key="14">
    <source>
        <dbReference type="Proteomes" id="UP000000641"/>
    </source>
</evidence>